<organism evidence="3 4">
    <name type="scientific">Methanocalculus chunghsingensis</name>
    <dbReference type="NCBI Taxonomy" id="156457"/>
    <lineage>
        <taxon>Archaea</taxon>
        <taxon>Methanobacteriati</taxon>
        <taxon>Methanobacteriota</taxon>
        <taxon>Stenosarchaea group</taxon>
        <taxon>Methanomicrobia</taxon>
        <taxon>Methanomicrobiales</taxon>
        <taxon>Methanocalculaceae</taxon>
        <taxon>Methanocalculus</taxon>
    </lineage>
</organism>
<comment type="caution">
    <text evidence="3">The sequence shown here is derived from an EMBL/GenBank/DDBJ whole genome shotgun (WGS) entry which is preliminary data.</text>
</comment>
<keyword evidence="1" id="KW-0472">Membrane</keyword>
<protein>
    <recommendedName>
        <fullName evidence="2">CHASE domain-containing protein</fullName>
    </recommendedName>
</protein>
<keyword evidence="1" id="KW-0812">Transmembrane</keyword>
<keyword evidence="1" id="KW-1133">Transmembrane helix</keyword>
<keyword evidence="4" id="KW-1185">Reference proteome</keyword>
<reference evidence="3" key="1">
    <citation type="submission" date="2014-12" db="EMBL/GenBank/DDBJ databases">
        <authorList>
            <person name="Huang H.-H."/>
            <person name="Chen S.-C."/>
            <person name="Lai M.-C."/>
        </authorList>
    </citation>
    <scope>NUCLEOTIDE SEQUENCE</scope>
    <source>
        <strain evidence="3">K1F9705b</strain>
    </source>
</reference>
<name>A0A8J7WBB7_9EURY</name>
<dbReference type="SMART" id="SM01079">
    <property type="entry name" value="CHASE"/>
    <property type="match status" value="1"/>
</dbReference>
<evidence type="ECO:0000259" key="2">
    <source>
        <dbReference type="SMART" id="SM01079"/>
    </source>
</evidence>
<dbReference type="AlphaFoldDB" id="A0A8J7WBB7"/>
<evidence type="ECO:0000256" key="1">
    <source>
        <dbReference type="SAM" id="Phobius"/>
    </source>
</evidence>
<proteinExistence type="predicted"/>
<accession>A0A8J7WBB7</accession>
<feature type="transmembrane region" description="Helical" evidence="1">
    <location>
        <begin position="7"/>
        <end position="29"/>
    </location>
</feature>
<dbReference type="OrthoDB" id="106688at2157"/>
<feature type="domain" description="CHASE" evidence="2">
    <location>
        <begin position="42"/>
        <end position="206"/>
    </location>
</feature>
<dbReference type="InterPro" id="IPR054513">
    <property type="entry name" value="Dret_0059-like_sensor"/>
</dbReference>
<dbReference type="InterPro" id="IPR006189">
    <property type="entry name" value="CHASE_dom"/>
</dbReference>
<evidence type="ECO:0000313" key="4">
    <source>
        <dbReference type="Proteomes" id="UP000730161"/>
    </source>
</evidence>
<sequence>MNSPVQTIAIAITCLFIGVVIGSLVTPIYERDDASTSLIHLQSDITEALEALDHDLAVAAYALGETGIEGDDAREILLSLSKRHPAIIDCTTVDPDGIIIAAEPPAYHTVEGVDVSHQQATRHILMTKRPIMSGIIPVVEGMEATFIGSPIFSHGEGAATEGQFIGFTSIVFHPDVFLDEIVSPVMAGTPYTVTIVDTEGRVLYDTDPDQIGLPLDDPAYSPFPELIALVTRVTEERQGKGTYIFRGETKEAIWTTVSLHGEEWRVSVVRVVG</sequence>
<dbReference type="GO" id="GO:0003824">
    <property type="term" value="F:catalytic activity"/>
    <property type="evidence" value="ECO:0007669"/>
    <property type="project" value="UniProtKB-ARBA"/>
</dbReference>
<dbReference type="EMBL" id="JWHL01000014">
    <property type="protein sequence ID" value="MBR1369562.1"/>
    <property type="molecule type" value="Genomic_DNA"/>
</dbReference>
<dbReference type="Pfam" id="PF22309">
    <property type="entry name" value="HK-GC-Chemotax_sensor"/>
    <property type="match status" value="1"/>
</dbReference>
<dbReference type="Proteomes" id="UP000730161">
    <property type="component" value="Unassembled WGS sequence"/>
</dbReference>
<evidence type="ECO:0000313" key="3">
    <source>
        <dbReference type="EMBL" id="MBR1369562.1"/>
    </source>
</evidence>
<dbReference type="RefSeq" id="WP_211531274.1">
    <property type="nucleotide sequence ID" value="NZ_JWHL01000014.1"/>
</dbReference>
<dbReference type="Gene3D" id="3.30.450.20">
    <property type="entry name" value="PAS domain"/>
    <property type="match status" value="1"/>
</dbReference>
<gene>
    <name evidence="3" type="ORF">RJ53_08705</name>
</gene>